<dbReference type="EMBL" id="DACTUL010000003">
    <property type="protein sequence ID" value="HAT6342855.1"/>
    <property type="molecule type" value="Genomic_DNA"/>
</dbReference>
<reference evidence="2" key="2">
    <citation type="submission" date="2020-01" db="EMBL/GenBank/DDBJ databases">
        <authorList>
            <consortium name="NCBI Pathogen Detection Project"/>
        </authorList>
    </citation>
    <scope>NUCLEOTIDE SEQUENCE</scope>
    <source>
        <strain evidence="2">OLC2673_Aeromonas</strain>
    </source>
</reference>
<sequence length="120" mass="13859">MEQPLSDIDLCEALSDLFVDNEVDYEYIAKVARAFPVTHVEKVLFEWVAPVCHTNTLAPVPPIWTGFERDSLWAEIQCLLAREAKAGFAKKLSIMLRQFYLRQQFAKEWRRLSALLSEQG</sequence>
<feature type="domain" description="DUF7079" evidence="1">
    <location>
        <begin position="8"/>
        <end position="114"/>
    </location>
</feature>
<protein>
    <recommendedName>
        <fullName evidence="1">DUF7079 domain-containing protein</fullName>
    </recommendedName>
</protein>
<dbReference type="InterPro" id="IPR055507">
    <property type="entry name" value="DUF7079"/>
</dbReference>
<name>A0AAD3U7Z4_AERHY</name>
<dbReference type="Proteomes" id="UP000859505">
    <property type="component" value="Unassembled WGS sequence"/>
</dbReference>
<accession>A0AAD3U7Z4</accession>
<reference evidence="2" key="1">
    <citation type="journal article" date="2018" name="Genome Biol.">
        <title>SKESA: strategic k-mer extension for scrupulous assemblies.</title>
        <authorList>
            <person name="Souvorov A."/>
            <person name="Agarwala R."/>
            <person name="Lipman D.J."/>
        </authorList>
    </citation>
    <scope>NUCLEOTIDE SEQUENCE</scope>
    <source>
        <strain evidence="2">OLC2673_Aeromonas</strain>
    </source>
</reference>
<gene>
    <name evidence="2" type="ORF">JAJ28_000531</name>
</gene>
<evidence type="ECO:0000313" key="3">
    <source>
        <dbReference type="Proteomes" id="UP000859505"/>
    </source>
</evidence>
<evidence type="ECO:0000313" key="2">
    <source>
        <dbReference type="EMBL" id="HAT6342855.1"/>
    </source>
</evidence>
<comment type="caution">
    <text evidence="2">The sequence shown here is derived from an EMBL/GenBank/DDBJ whole genome shotgun (WGS) entry which is preliminary data.</text>
</comment>
<proteinExistence type="predicted"/>
<organism evidence="2 3">
    <name type="scientific">Aeromonas hydrophila</name>
    <dbReference type="NCBI Taxonomy" id="644"/>
    <lineage>
        <taxon>Bacteria</taxon>
        <taxon>Pseudomonadati</taxon>
        <taxon>Pseudomonadota</taxon>
        <taxon>Gammaproteobacteria</taxon>
        <taxon>Aeromonadales</taxon>
        <taxon>Aeromonadaceae</taxon>
        <taxon>Aeromonas</taxon>
    </lineage>
</organism>
<dbReference type="AlphaFoldDB" id="A0AAD3U7Z4"/>
<evidence type="ECO:0000259" key="1">
    <source>
        <dbReference type="Pfam" id="PF23296"/>
    </source>
</evidence>
<dbReference type="Pfam" id="PF23296">
    <property type="entry name" value="DUF7079"/>
    <property type="match status" value="1"/>
</dbReference>